<dbReference type="InterPro" id="IPR050729">
    <property type="entry name" value="Rho-GAP"/>
</dbReference>
<feature type="compositionally biased region" description="Basic residues" evidence="4">
    <location>
        <begin position="971"/>
        <end position="983"/>
    </location>
</feature>
<evidence type="ECO:0000259" key="8">
    <source>
        <dbReference type="PROSITE" id="PS50238"/>
    </source>
</evidence>
<feature type="domain" description="WW" evidence="7">
    <location>
        <begin position="702"/>
        <end position="729"/>
    </location>
</feature>
<evidence type="ECO:0000256" key="4">
    <source>
        <dbReference type="SAM" id="MobiDB-lite"/>
    </source>
</evidence>
<dbReference type="Pfam" id="PF00620">
    <property type="entry name" value="RhoGAP"/>
    <property type="match status" value="1"/>
</dbReference>
<dbReference type="PROSITE" id="PS50003">
    <property type="entry name" value="PH_DOMAIN"/>
    <property type="match status" value="1"/>
</dbReference>
<gene>
    <name evidence="9" type="ORF">g.37653</name>
</gene>
<reference evidence="9" key="1">
    <citation type="submission" date="2015-12" db="EMBL/GenBank/DDBJ databases">
        <title>De novo transcriptome assembly of four potential Pierce s Disease insect vectors from Arizona vineyards.</title>
        <authorList>
            <person name="Tassone E.E."/>
        </authorList>
    </citation>
    <scope>NUCLEOTIDE SEQUENCE</scope>
</reference>
<dbReference type="InterPro" id="IPR000198">
    <property type="entry name" value="RhoGAP_dom"/>
</dbReference>
<evidence type="ECO:0000313" key="9">
    <source>
        <dbReference type="EMBL" id="JAS20003.1"/>
    </source>
</evidence>
<evidence type="ECO:0000256" key="1">
    <source>
        <dbReference type="ARBA" id="ARBA00022443"/>
    </source>
</evidence>
<dbReference type="CDD" id="cd11888">
    <property type="entry name" value="SH3_ARHGAP9_like"/>
    <property type="match status" value="1"/>
</dbReference>
<feature type="region of interest" description="Disordered" evidence="4">
    <location>
        <begin position="960"/>
        <end position="994"/>
    </location>
</feature>
<evidence type="ECO:0000259" key="5">
    <source>
        <dbReference type="PROSITE" id="PS50002"/>
    </source>
</evidence>
<evidence type="ECO:0000259" key="7">
    <source>
        <dbReference type="PROSITE" id="PS50020"/>
    </source>
</evidence>
<dbReference type="PANTHER" id="PTHR23176">
    <property type="entry name" value="RHO/RAC/CDC GTPASE-ACTIVATING PROTEIN"/>
    <property type="match status" value="1"/>
</dbReference>
<dbReference type="Pfam" id="PF00397">
    <property type="entry name" value="WW"/>
    <property type="match status" value="1"/>
</dbReference>
<dbReference type="GO" id="GO:0005096">
    <property type="term" value="F:GTPase activator activity"/>
    <property type="evidence" value="ECO:0007669"/>
    <property type="project" value="UniProtKB-KW"/>
</dbReference>
<dbReference type="FunFam" id="1.10.555.10:FF:000071">
    <property type="entry name" value="Rho GTPase activating protein 27"/>
    <property type="match status" value="1"/>
</dbReference>
<dbReference type="GO" id="GO:0007165">
    <property type="term" value="P:signal transduction"/>
    <property type="evidence" value="ECO:0007669"/>
    <property type="project" value="InterPro"/>
</dbReference>
<feature type="domain" description="SH3" evidence="5">
    <location>
        <begin position="3"/>
        <end position="66"/>
    </location>
</feature>
<dbReference type="InterPro" id="IPR011993">
    <property type="entry name" value="PH-like_dom_sf"/>
</dbReference>
<feature type="region of interest" description="Disordered" evidence="4">
    <location>
        <begin position="470"/>
        <end position="519"/>
    </location>
</feature>
<dbReference type="PANTHER" id="PTHR23176:SF129">
    <property type="entry name" value="RHO GTPASE ACTIVATING PROTEIN AT 16F, ISOFORM E-RELATED"/>
    <property type="match status" value="1"/>
</dbReference>
<dbReference type="Gene3D" id="2.30.30.40">
    <property type="entry name" value="SH3 Domains"/>
    <property type="match status" value="1"/>
</dbReference>
<dbReference type="GO" id="GO:0005737">
    <property type="term" value="C:cytoplasm"/>
    <property type="evidence" value="ECO:0007669"/>
    <property type="project" value="TreeGrafter"/>
</dbReference>
<dbReference type="SUPFAM" id="SSF51045">
    <property type="entry name" value="WW domain"/>
    <property type="match status" value="1"/>
</dbReference>
<dbReference type="SMART" id="SM00326">
    <property type="entry name" value="SH3"/>
    <property type="match status" value="1"/>
</dbReference>
<dbReference type="InterPro" id="IPR036020">
    <property type="entry name" value="WW_dom_sf"/>
</dbReference>
<organism evidence="9">
    <name type="scientific">Clastoptera arizonana</name>
    <name type="common">Arizona spittle bug</name>
    <dbReference type="NCBI Taxonomy" id="38151"/>
    <lineage>
        <taxon>Eukaryota</taxon>
        <taxon>Metazoa</taxon>
        <taxon>Ecdysozoa</taxon>
        <taxon>Arthropoda</taxon>
        <taxon>Hexapoda</taxon>
        <taxon>Insecta</taxon>
        <taxon>Pterygota</taxon>
        <taxon>Neoptera</taxon>
        <taxon>Paraneoptera</taxon>
        <taxon>Hemiptera</taxon>
        <taxon>Auchenorrhyncha</taxon>
        <taxon>Cercopoidea</taxon>
        <taxon>Clastopteridae</taxon>
        <taxon>Clastoptera</taxon>
    </lineage>
</organism>
<dbReference type="InterPro" id="IPR008936">
    <property type="entry name" value="Rho_GTPase_activation_prot"/>
</dbReference>
<feature type="compositionally biased region" description="Polar residues" evidence="4">
    <location>
        <begin position="650"/>
        <end position="663"/>
    </location>
</feature>
<dbReference type="SUPFAM" id="SSF48350">
    <property type="entry name" value="GTPase activation domain, GAP"/>
    <property type="match status" value="1"/>
</dbReference>
<evidence type="ECO:0000259" key="6">
    <source>
        <dbReference type="PROSITE" id="PS50003"/>
    </source>
</evidence>
<feature type="domain" description="WW" evidence="7">
    <location>
        <begin position="605"/>
        <end position="638"/>
    </location>
</feature>
<dbReference type="CDD" id="cd13233">
    <property type="entry name" value="PH_ARHGAP9-like"/>
    <property type="match status" value="1"/>
</dbReference>
<sequence length="1224" mass="139255">MEIPDTTVRVLYDFEYTTKDGRQIKINHGERLFLIKKTNNDWWQVIRSFERRPFYVPASYVEEVQRNKIASSSSDVGSFKLKKNITISNLNAELNNFLQHQSLQHLKGAAEDISQNIDKAYRNRSFSLEDKRSYSGKDKINSNKTHFSTMSSSGYESLSEVGLPPSSQTDVDYVNLRKDGDGYVIEECETGSTNMETKPGVAIITDKGSSLSNIDNSIQGTISNELNKIDKDNNISRNYSNISCISDNVRKQSVNSETSSISKLPLSSSLEELAQQIELKTNKLRKCPDFTKIFNSSENCLVQGRGDEEGEVTKTMSGSSVSNSNNVAAKVENLNKSKEPNLFGISRKLQYVGSFKTKLERQKWAKQHFDQSILKNVVEDDLSKHVPSVNLEDLSKNVTSIDINYNNEQELATATIVETPLKIEENIQKEGNHLVHIKKDKCIKDDTISKQKNGSRQSLDSIIEDEGISSFQSNSEHFEVTTGSRSEELPSSVSINRNTSSRRSESAQSEKGSTDSLLDIDKHYSRRKISGGTTSDGDDLLDNSDSEADSIILGMTRLKNSADDVRKNQKRKVSLTRNRRVDSCKTRHYPMQAPPSPTPSQIPTRTLPEGWNEYITEDGRKYFFNCQTKEKSWKPPRRRYNSNEDKPDENGSTGNLYSGSSSPLAEVDVLSPSFPLPPGWHTEIDQETGLLCYIGITSGSKWFSSSDQEGRLYFFEENSNESSWTLPEATPLNNNKDHEEQQKESTSSQQPPPLPFKVRNLNRAAKSRSMVITNRLLNVWRRSLRLSESSKLSKMWRVMLSTGHAVVARVRSDDPALHFPVPANWPQLWDGHMNVLREGTLNKTKITENGKRIRKNWAAAHVVLTELFLLFFKDSKSFAAMKSSGSRPELCIDLNGTLIDRGEKVSSRKNVYMLSTVLGLQVLIQNDDHSVAEQWLAAITHTIKKLPSGFDNNRGFHAGRDANALEEPKKGSKIGRTKSVKLKHKDESMEDLSVSPTDRQIKIKERLKKFFHRRPTMESLVKKGIWKDEPVFGCYLEQVCGTEFPRVPIFVQRCIQCIEQSEENMKTDGLYRASGNLSQVQKIRLHVDQNNYSVLEQEEDVHVLTGALKLFFRELKQPLLPYHFFNKALKASTNHNRKEKLKDFREIEKALPMPNHDTLKFLLQHLLRVNKYQEFNRMHIPNLAIVFGPTLMWSEQESLNMAFDLMQQNLVIECFLAEFDQIFR</sequence>
<protein>
    <recommendedName>
        <fullName evidence="10">Rho GTPase-activating protein 12</fullName>
    </recommendedName>
</protein>
<feature type="region of interest" description="Disordered" evidence="4">
    <location>
        <begin position="723"/>
        <end position="756"/>
    </location>
</feature>
<dbReference type="Gene3D" id="1.10.555.10">
    <property type="entry name" value="Rho GTPase activation protein"/>
    <property type="match status" value="1"/>
</dbReference>
<dbReference type="InterPro" id="IPR001849">
    <property type="entry name" value="PH_domain"/>
</dbReference>
<dbReference type="CDD" id="cd00201">
    <property type="entry name" value="WW"/>
    <property type="match status" value="1"/>
</dbReference>
<accession>A0A1B6D2Z2</accession>
<dbReference type="SMART" id="SM00233">
    <property type="entry name" value="PH"/>
    <property type="match status" value="1"/>
</dbReference>
<dbReference type="SMART" id="SM00324">
    <property type="entry name" value="RhoGAP"/>
    <property type="match status" value="1"/>
</dbReference>
<keyword evidence="1 3" id="KW-0728">SH3 domain</keyword>
<dbReference type="InterPro" id="IPR036028">
    <property type="entry name" value="SH3-like_dom_sf"/>
</dbReference>
<feature type="region of interest" description="Disordered" evidence="4">
    <location>
        <begin position="587"/>
        <end position="606"/>
    </location>
</feature>
<dbReference type="SUPFAM" id="SSF50729">
    <property type="entry name" value="PH domain-like"/>
    <property type="match status" value="1"/>
</dbReference>
<feature type="region of interest" description="Disordered" evidence="4">
    <location>
        <begin position="561"/>
        <end position="581"/>
    </location>
</feature>
<dbReference type="PROSITE" id="PS50020">
    <property type="entry name" value="WW_DOMAIN_2"/>
    <property type="match status" value="2"/>
</dbReference>
<feature type="region of interest" description="Disordered" evidence="4">
    <location>
        <begin position="633"/>
        <end position="670"/>
    </location>
</feature>
<dbReference type="Gene3D" id="2.30.29.30">
    <property type="entry name" value="Pleckstrin-homology domain (PH domain)/Phosphotyrosine-binding domain (PTB)"/>
    <property type="match status" value="1"/>
</dbReference>
<feature type="domain" description="PH" evidence="6">
    <location>
        <begin position="834"/>
        <end position="944"/>
    </location>
</feature>
<name>A0A1B6D2Z2_9HEMI</name>
<proteinExistence type="predicted"/>
<dbReference type="AlphaFoldDB" id="A0A1B6D2Z2"/>
<dbReference type="InterPro" id="IPR001202">
    <property type="entry name" value="WW_dom"/>
</dbReference>
<dbReference type="SMART" id="SM00456">
    <property type="entry name" value="WW"/>
    <property type="match status" value="2"/>
</dbReference>
<dbReference type="PROSITE" id="PS01159">
    <property type="entry name" value="WW_DOMAIN_1"/>
    <property type="match status" value="1"/>
</dbReference>
<dbReference type="InterPro" id="IPR001452">
    <property type="entry name" value="SH3_domain"/>
</dbReference>
<feature type="compositionally biased region" description="Basic residues" evidence="4">
    <location>
        <begin position="568"/>
        <end position="578"/>
    </location>
</feature>
<evidence type="ECO:0000256" key="3">
    <source>
        <dbReference type="PROSITE-ProRule" id="PRU00192"/>
    </source>
</evidence>
<dbReference type="SUPFAM" id="SSF50044">
    <property type="entry name" value="SH3-domain"/>
    <property type="match status" value="1"/>
</dbReference>
<dbReference type="EMBL" id="GEDC01017295">
    <property type="protein sequence ID" value="JAS20003.1"/>
    <property type="molecule type" value="Transcribed_RNA"/>
</dbReference>
<dbReference type="Pfam" id="PF00169">
    <property type="entry name" value="PH"/>
    <property type="match status" value="1"/>
</dbReference>
<dbReference type="Gene3D" id="2.20.70.10">
    <property type="match status" value="1"/>
</dbReference>
<evidence type="ECO:0000256" key="2">
    <source>
        <dbReference type="ARBA" id="ARBA00022468"/>
    </source>
</evidence>
<dbReference type="PROSITE" id="PS50238">
    <property type="entry name" value="RHOGAP"/>
    <property type="match status" value="1"/>
</dbReference>
<keyword evidence="2" id="KW-0343">GTPase activation</keyword>
<feature type="compositionally biased region" description="Polar residues" evidence="4">
    <location>
        <begin position="470"/>
        <end position="516"/>
    </location>
</feature>
<feature type="domain" description="Rho-GAP" evidence="8">
    <location>
        <begin position="1034"/>
        <end position="1223"/>
    </location>
</feature>
<dbReference type="PROSITE" id="PS50002">
    <property type="entry name" value="SH3"/>
    <property type="match status" value="1"/>
</dbReference>
<evidence type="ECO:0008006" key="10">
    <source>
        <dbReference type="Google" id="ProtNLM"/>
    </source>
</evidence>